<evidence type="ECO:0000256" key="7">
    <source>
        <dbReference type="SAM" id="Phobius"/>
    </source>
</evidence>
<comment type="subcellular location">
    <subcellularLocation>
        <location evidence="1">Cell membrane</location>
        <topology evidence="1">Multi-pass membrane protein</topology>
    </subcellularLocation>
</comment>
<feature type="transmembrane region" description="Helical" evidence="7">
    <location>
        <begin position="261"/>
        <end position="285"/>
    </location>
</feature>
<dbReference type="PRINTS" id="PR01036">
    <property type="entry name" value="TCRTETB"/>
</dbReference>
<reference evidence="9 10" key="1">
    <citation type="submission" date="2020-08" db="EMBL/GenBank/DDBJ databases">
        <title>Genome sequence of Phycicoccus endophyticus JCM 31784T.</title>
        <authorList>
            <person name="Hyun D.-W."/>
            <person name="Bae J.-W."/>
        </authorList>
    </citation>
    <scope>NUCLEOTIDE SEQUENCE [LARGE SCALE GENOMIC DNA]</scope>
    <source>
        <strain evidence="9 10">JCM 31784</strain>
    </source>
</reference>
<evidence type="ECO:0000256" key="5">
    <source>
        <dbReference type="ARBA" id="ARBA00022989"/>
    </source>
</evidence>
<keyword evidence="4 7" id="KW-0812">Transmembrane</keyword>
<evidence type="ECO:0000259" key="8">
    <source>
        <dbReference type="PROSITE" id="PS50850"/>
    </source>
</evidence>
<dbReference type="GO" id="GO:0022857">
    <property type="term" value="F:transmembrane transporter activity"/>
    <property type="evidence" value="ECO:0007669"/>
    <property type="project" value="InterPro"/>
</dbReference>
<keyword evidence="5 7" id="KW-1133">Transmembrane helix</keyword>
<dbReference type="PANTHER" id="PTHR42718">
    <property type="entry name" value="MAJOR FACILITATOR SUPERFAMILY MULTIDRUG TRANSPORTER MFSC"/>
    <property type="match status" value="1"/>
</dbReference>
<evidence type="ECO:0000256" key="1">
    <source>
        <dbReference type="ARBA" id="ARBA00004651"/>
    </source>
</evidence>
<dbReference type="InterPro" id="IPR004638">
    <property type="entry name" value="EmrB-like"/>
</dbReference>
<protein>
    <submittedName>
        <fullName evidence="9">MFS transporter</fullName>
    </submittedName>
</protein>
<dbReference type="RefSeq" id="WP_166102752.1">
    <property type="nucleotide sequence ID" value="NZ_BMMY01000014.1"/>
</dbReference>
<proteinExistence type="predicted"/>
<feature type="transmembrane region" description="Helical" evidence="7">
    <location>
        <begin position="7"/>
        <end position="29"/>
    </location>
</feature>
<feature type="transmembrane region" description="Helical" evidence="7">
    <location>
        <begin position="224"/>
        <end position="241"/>
    </location>
</feature>
<feature type="transmembrane region" description="Helical" evidence="7">
    <location>
        <begin position="323"/>
        <end position="341"/>
    </location>
</feature>
<dbReference type="InterPro" id="IPR005829">
    <property type="entry name" value="Sugar_transporter_CS"/>
</dbReference>
<sequence>MNRKWWTLAVVCAATFMLLLDVTIVVVALPDIQTSLKTDFGEVQWVTDAYALSLAALLLTSGVLADRFGRRRLFLVGMVVFTLGSALCAAAQSPAMLIWSRAAQGVGGSILFSTSLALLATTFHGRERGVAFGSWGAVTGVSTALGPLLGGLITSGISWRGVFWVNLPIGIVAIALAVARVQESRSPHPSRPDWGGFATLTIGLFTLVYGLIRAGQDGWSEGRVWVCFAVAVVALAAFVAVEARHSHPMFDLGLLRTPTFVGGSAAAFAMNGSLFAMVLYLTVYLQNDLGYSALQAGLRLLPIFATSMVAATVAGRISSHVPVRLLVGPGLLLVGAGLLLMTRIGEHTTWTALVPGFLVAGLGSGLVNPPLASTAVGVVPVHRSGMASGVNSTFRQVGIAVGIAAYGTLYGSSLRSHHTVAHALDQLFLVSGAVAVVGGLLALALIRSRDFVAHGPARPTPAETTSVS</sequence>
<evidence type="ECO:0000256" key="6">
    <source>
        <dbReference type="ARBA" id="ARBA00023136"/>
    </source>
</evidence>
<dbReference type="InterPro" id="IPR011701">
    <property type="entry name" value="MFS"/>
</dbReference>
<dbReference type="NCBIfam" id="TIGR00711">
    <property type="entry name" value="efflux_EmrB"/>
    <property type="match status" value="1"/>
</dbReference>
<dbReference type="CDD" id="cd17321">
    <property type="entry name" value="MFS_MMR_MDR_like"/>
    <property type="match status" value="1"/>
</dbReference>
<feature type="transmembrane region" description="Helical" evidence="7">
    <location>
        <begin position="162"/>
        <end position="182"/>
    </location>
</feature>
<evidence type="ECO:0000256" key="3">
    <source>
        <dbReference type="ARBA" id="ARBA00022475"/>
    </source>
</evidence>
<evidence type="ECO:0000256" key="4">
    <source>
        <dbReference type="ARBA" id="ARBA00022692"/>
    </source>
</evidence>
<gene>
    <name evidence="9" type="ORF">H9L10_11360</name>
</gene>
<dbReference type="GO" id="GO:0005886">
    <property type="term" value="C:plasma membrane"/>
    <property type="evidence" value="ECO:0007669"/>
    <property type="project" value="UniProtKB-SubCell"/>
</dbReference>
<organism evidence="9 10">
    <name type="scientific">Phycicoccus endophyticus</name>
    <dbReference type="NCBI Taxonomy" id="1690220"/>
    <lineage>
        <taxon>Bacteria</taxon>
        <taxon>Bacillati</taxon>
        <taxon>Actinomycetota</taxon>
        <taxon>Actinomycetes</taxon>
        <taxon>Micrococcales</taxon>
        <taxon>Intrasporangiaceae</taxon>
        <taxon>Phycicoccus</taxon>
    </lineage>
</organism>
<dbReference type="Pfam" id="PF07690">
    <property type="entry name" value="MFS_1"/>
    <property type="match status" value="1"/>
</dbReference>
<feature type="transmembrane region" description="Helical" evidence="7">
    <location>
        <begin position="73"/>
        <end position="92"/>
    </location>
</feature>
<keyword evidence="3" id="KW-1003">Cell membrane</keyword>
<name>A0A7G9QZU5_9MICO</name>
<feature type="domain" description="Major facilitator superfamily (MFS) profile" evidence="8">
    <location>
        <begin position="7"/>
        <end position="450"/>
    </location>
</feature>
<dbReference type="Proteomes" id="UP000515976">
    <property type="component" value="Chromosome"/>
</dbReference>
<dbReference type="EMBL" id="CP060712">
    <property type="protein sequence ID" value="QNN48870.1"/>
    <property type="molecule type" value="Genomic_DNA"/>
</dbReference>
<dbReference type="InterPro" id="IPR020846">
    <property type="entry name" value="MFS_dom"/>
</dbReference>
<dbReference type="InterPro" id="IPR036259">
    <property type="entry name" value="MFS_trans_sf"/>
</dbReference>
<dbReference type="SUPFAM" id="SSF103473">
    <property type="entry name" value="MFS general substrate transporter"/>
    <property type="match status" value="1"/>
</dbReference>
<accession>A0A7G9QZU5</accession>
<dbReference type="PROSITE" id="PS50850">
    <property type="entry name" value="MFS"/>
    <property type="match status" value="1"/>
</dbReference>
<keyword evidence="6 7" id="KW-0472">Membrane</keyword>
<dbReference type="AlphaFoldDB" id="A0A7G9QZU5"/>
<keyword evidence="10" id="KW-1185">Reference proteome</keyword>
<dbReference type="Gene3D" id="1.20.1720.10">
    <property type="entry name" value="Multidrug resistance protein D"/>
    <property type="match status" value="1"/>
</dbReference>
<evidence type="ECO:0000256" key="2">
    <source>
        <dbReference type="ARBA" id="ARBA00022448"/>
    </source>
</evidence>
<feature type="transmembrane region" description="Helical" evidence="7">
    <location>
        <begin position="297"/>
        <end position="317"/>
    </location>
</feature>
<feature type="transmembrane region" description="Helical" evidence="7">
    <location>
        <begin position="49"/>
        <end position="66"/>
    </location>
</feature>
<evidence type="ECO:0000313" key="10">
    <source>
        <dbReference type="Proteomes" id="UP000515976"/>
    </source>
</evidence>
<keyword evidence="2" id="KW-0813">Transport</keyword>
<dbReference type="KEGG" id="pei:H9L10_11360"/>
<feature type="transmembrane region" description="Helical" evidence="7">
    <location>
        <begin position="427"/>
        <end position="446"/>
    </location>
</feature>
<evidence type="ECO:0000313" key="9">
    <source>
        <dbReference type="EMBL" id="QNN48870.1"/>
    </source>
</evidence>
<feature type="transmembrane region" description="Helical" evidence="7">
    <location>
        <begin position="194"/>
        <end position="212"/>
    </location>
</feature>
<dbReference type="Gene3D" id="1.20.1250.20">
    <property type="entry name" value="MFS general substrate transporter like domains"/>
    <property type="match status" value="1"/>
</dbReference>
<dbReference type="PANTHER" id="PTHR42718:SF49">
    <property type="entry name" value="EXPORT PROTEIN"/>
    <property type="match status" value="1"/>
</dbReference>
<dbReference type="PROSITE" id="PS00216">
    <property type="entry name" value="SUGAR_TRANSPORT_1"/>
    <property type="match status" value="1"/>
</dbReference>
<feature type="transmembrane region" description="Helical" evidence="7">
    <location>
        <begin position="348"/>
        <end position="367"/>
    </location>
</feature>